<evidence type="ECO:0000313" key="1">
    <source>
        <dbReference type="EMBL" id="KAI5656003.1"/>
    </source>
</evidence>
<name>A0ACC0A9A7_CATRO</name>
<dbReference type="Proteomes" id="UP001060085">
    <property type="component" value="Linkage Group LG06"/>
</dbReference>
<dbReference type="EMBL" id="CM044706">
    <property type="protein sequence ID" value="KAI5656003.1"/>
    <property type="molecule type" value="Genomic_DNA"/>
</dbReference>
<keyword evidence="2" id="KW-1185">Reference proteome</keyword>
<accession>A0ACC0A9A7</accession>
<comment type="caution">
    <text evidence="1">The sequence shown here is derived from an EMBL/GenBank/DDBJ whole genome shotgun (WGS) entry which is preliminary data.</text>
</comment>
<sequence length="631" mass="70664">MKKQREPPKVPCRSEVELDKISNLPGHIIDKILSHLSLRDAVRTSVLSSKWRYKWVTLPHLVFDNQSVLVSSQDQTQIRSKLVSIVDHVLLLHAGPIQKFKLSHRDLQGVSDIDRWILFLSRGFIREFILEIWKGHRYKLPSSLYSCQNLVHLELFNCLLKPPPVFTGFKTLKSLDLQHITMEQSAFEHLISSCPMLERLTLMNFDGFSDLIIQAPNLLFFDIGGVFENVNFQDTFHLATVSIGLYTNAGYDHHLTFGSTGNLIKFFAHLPRIQRLEVQSYFLKYLAAGKVPVRLPAPCMELGFLSLRINFSDMEESFAALCLLRSSPNLQELEMLNAARTSASIIEGDYENCPFNQLLVVKIAGISGLRQELNFIKFLLLNSPVLEKMTVKPASVDGGWELLKELMKELLRFRRASCLELEAMATSVSALTSSLASLSFSSQISPKSHSSALSFTSSKALSLSKNPALIISASAVEAPSPVDLETTDLKQLVKSRLPGGFAAQTIFGTGRRKSAIARVVLQEGTGKIIINYRDAKEYLQGNPLWLQYVRTPLATLGYEASYDVFVKAEGGGLSGQAQAISLGIARALLKVSENHRRPLREEGLLTRDARVVERKKVGLKKARKRPQFSKR</sequence>
<reference evidence="2" key="1">
    <citation type="journal article" date="2023" name="Nat. Plants">
        <title>Single-cell RNA sequencing provides a high-resolution roadmap for understanding the multicellular compartmentation of specialized metabolism.</title>
        <authorList>
            <person name="Sun S."/>
            <person name="Shen X."/>
            <person name="Li Y."/>
            <person name="Li Y."/>
            <person name="Wang S."/>
            <person name="Li R."/>
            <person name="Zhang H."/>
            <person name="Shen G."/>
            <person name="Guo B."/>
            <person name="Wei J."/>
            <person name="Xu J."/>
            <person name="St-Pierre B."/>
            <person name="Chen S."/>
            <person name="Sun C."/>
        </authorList>
    </citation>
    <scope>NUCLEOTIDE SEQUENCE [LARGE SCALE GENOMIC DNA]</scope>
</reference>
<gene>
    <name evidence="1" type="ORF">M9H77_24796</name>
</gene>
<proteinExistence type="predicted"/>
<organism evidence="1 2">
    <name type="scientific">Catharanthus roseus</name>
    <name type="common">Madagascar periwinkle</name>
    <name type="synonym">Vinca rosea</name>
    <dbReference type="NCBI Taxonomy" id="4058"/>
    <lineage>
        <taxon>Eukaryota</taxon>
        <taxon>Viridiplantae</taxon>
        <taxon>Streptophyta</taxon>
        <taxon>Embryophyta</taxon>
        <taxon>Tracheophyta</taxon>
        <taxon>Spermatophyta</taxon>
        <taxon>Magnoliopsida</taxon>
        <taxon>eudicotyledons</taxon>
        <taxon>Gunneridae</taxon>
        <taxon>Pentapetalae</taxon>
        <taxon>asterids</taxon>
        <taxon>lamiids</taxon>
        <taxon>Gentianales</taxon>
        <taxon>Apocynaceae</taxon>
        <taxon>Rauvolfioideae</taxon>
        <taxon>Vinceae</taxon>
        <taxon>Catharanthinae</taxon>
        <taxon>Catharanthus</taxon>
    </lineage>
</organism>
<protein>
    <submittedName>
        <fullName evidence="1">Uncharacterized protein</fullName>
    </submittedName>
</protein>
<evidence type="ECO:0000313" key="2">
    <source>
        <dbReference type="Proteomes" id="UP001060085"/>
    </source>
</evidence>